<dbReference type="Gene3D" id="3.40.630.10">
    <property type="entry name" value="Zn peptidases"/>
    <property type="match status" value="1"/>
</dbReference>
<dbReference type="InterPro" id="IPR011650">
    <property type="entry name" value="Peptidase_M20_dimer"/>
</dbReference>
<dbReference type="Pfam" id="PF07687">
    <property type="entry name" value="M20_dimer"/>
    <property type="match status" value="1"/>
</dbReference>
<accession>A0ABV6B9F2</accession>
<name>A0ABV6B9F2_9GAMM</name>
<feature type="domain" description="Peptidase M20 dimerisation" evidence="3">
    <location>
        <begin position="222"/>
        <end position="317"/>
    </location>
</feature>
<proteinExistence type="predicted"/>
<organism evidence="4 5">
    <name type="scientific">Rheinheimera tilapiae</name>
    <dbReference type="NCBI Taxonomy" id="875043"/>
    <lineage>
        <taxon>Bacteria</taxon>
        <taxon>Pseudomonadati</taxon>
        <taxon>Pseudomonadota</taxon>
        <taxon>Gammaproteobacteria</taxon>
        <taxon>Chromatiales</taxon>
        <taxon>Chromatiaceae</taxon>
        <taxon>Rheinheimera</taxon>
    </lineage>
</organism>
<dbReference type="SUPFAM" id="SSF55031">
    <property type="entry name" value="Bacterial exopeptidase dimerisation domain"/>
    <property type="match status" value="1"/>
</dbReference>
<comment type="caution">
    <text evidence="4">The sequence shown here is derived from an EMBL/GenBank/DDBJ whole genome shotgun (WGS) entry which is preliminary data.</text>
</comment>
<evidence type="ECO:0000313" key="5">
    <source>
        <dbReference type="Proteomes" id="UP001589813"/>
    </source>
</evidence>
<dbReference type="Proteomes" id="UP001589813">
    <property type="component" value="Unassembled WGS sequence"/>
</dbReference>
<keyword evidence="5" id="KW-1185">Reference proteome</keyword>
<feature type="signal peptide" evidence="2">
    <location>
        <begin position="1"/>
        <end position="21"/>
    </location>
</feature>
<dbReference type="PIRSF" id="PIRSF005962">
    <property type="entry name" value="Pept_M20D_amidohydro"/>
    <property type="match status" value="1"/>
</dbReference>
<dbReference type="PANTHER" id="PTHR11014">
    <property type="entry name" value="PEPTIDASE M20 FAMILY MEMBER"/>
    <property type="match status" value="1"/>
</dbReference>
<dbReference type="NCBIfam" id="TIGR01891">
    <property type="entry name" value="amidohydrolases"/>
    <property type="match status" value="1"/>
</dbReference>
<dbReference type="EMBL" id="JBHLXP010000001">
    <property type="protein sequence ID" value="MFC0047494.1"/>
    <property type="molecule type" value="Genomic_DNA"/>
</dbReference>
<evidence type="ECO:0000256" key="2">
    <source>
        <dbReference type="SAM" id="SignalP"/>
    </source>
</evidence>
<dbReference type="InterPro" id="IPR017439">
    <property type="entry name" value="Amidohydrolase"/>
</dbReference>
<dbReference type="SUPFAM" id="SSF53187">
    <property type="entry name" value="Zn-dependent exopeptidases"/>
    <property type="match status" value="1"/>
</dbReference>
<sequence length="434" mass="46178">MRLLLSTLALACSAVPAVCFADVKADLSPAISAVMPQVISWRRDLHQHPELSNREKRTSAMVAAELKKLGLEVQTGIAHTGVVAMLKGGKPGKLVALRADMDALPVKEQVDLPFASKAVAEFNGQQVGVMHACGHDAHVAMLLGTATVLSKMKAQLSGDVMFIFQPAEEGPPPGEEGGAKLMLKEGIFAKRKPDAIFGVHVWPGPAGQLQVKPEGIMAAADSFEITVKGVQVHGSSPWRGIDPVAVTGQLITALHQIPARQLDVTQAPAVMSIGQVHGGVRWNIIPDEVKLGGTIRTFDPVMREQLISKMQHTSEHIAAASGATAHFHSQSFAAVTWNHAGLTDWAMPSLNWAGAKAGVSPIKPITASEDFSFFQQEVPGVFLFLGIAEPGQPIEKTAPNHSPFFRVYEPAMENGVRAMAGLAVDFLAQAPALK</sequence>
<dbReference type="Gene3D" id="3.30.70.360">
    <property type="match status" value="1"/>
</dbReference>
<protein>
    <submittedName>
        <fullName evidence="4">Amidohydrolase</fullName>
    </submittedName>
</protein>
<dbReference type="RefSeq" id="WP_377240843.1">
    <property type="nucleotide sequence ID" value="NZ_JBHLXP010000001.1"/>
</dbReference>
<evidence type="ECO:0000313" key="4">
    <source>
        <dbReference type="EMBL" id="MFC0047494.1"/>
    </source>
</evidence>
<reference evidence="4 5" key="1">
    <citation type="submission" date="2024-09" db="EMBL/GenBank/DDBJ databases">
        <authorList>
            <person name="Sun Q."/>
            <person name="Mori K."/>
        </authorList>
    </citation>
    <scope>NUCLEOTIDE SEQUENCE [LARGE SCALE GENOMIC DNA]</scope>
    <source>
        <strain evidence="4 5">KCTC 23315</strain>
    </source>
</reference>
<dbReference type="InterPro" id="IPR036264">
    <property type="entry name" value="Bact_exopeptidase_dim_dom"/>
</dbReference>
<feature type="chain" id="PRO_5045651596" evidence="2">
    <location>
        <begin position="22"/>
        <end position="434"/>
    </location>
</feature>
<evidence type="ECO:0000256" key="1">
    <source>
        <dbReference type="ARBA" id="ARBA00022801"/>
    </source>
</evidence>
<keyword evidence="2" id="KW-0732">Signal</keyword>
<gene>
    <name evidence="4" type="ORF">ACFFJP_04200</name>
</gene>
<dbReference type="InterPro" id="IPR002933">
    <property type="entry name" value="Peptidase_M20"/>
</dbReference>
<evidence type="ECO:0000259" key="3">
    <source>
        <dbReference type="Pfam" id="PF07687"/>
    </source>
</evidence>
<keyword evidence="1" id="KW-0378">Hydrolase</keyword>
<dbReference type="PANTHER" id="PTHR11014:SF63">
    <property type="entry name" value="METALLOPEPTIDASE, PUTATIVE (AFU_ORTHOLOGUE AFUA_6G09600)-RELATED"/>
    <property type="match status" value="1"/>
</dbReference>
<dbReference type="Pfam" id="PF01546">
    <property type="entry name" value="Peptidase_M20"/>
    <property type="match status" value="1"/>
</dbReference>